<keyword evidence="1" id="KW-1133">Transmembrane helix</keyword>
<feature type="transmembrane region" description="Helical" evidence="1">
    <location>
        <begin position="52"/>
        <end position="69"/>
    </location>
</feature>
<keyword evidence="1" id="KW-0812">Transmembrane</keyword>
<proteinExistence type="predicted"/>
<accession>A0A4Q5LNN5</accession>
<dbReference type="Proteomes" id="UP000293331">
    <property type="component" value="Unassembled WGS sequence"/>
</dbReference>
<dbReference type="RefSeq" id="WP_129876510.1">
    <property type="nucleotide sequence ID" value="NZ_SEWG01000003.1"/>
</dbReference>
<dbReference type="OrthoDB" id="511803at2"/>
<feature type="transmembrane region" description="Helical" evidence="1">
    <location>
        <begin position="149"/>
        <end position="168"/>
    </location>
</feature>
<comment type="caution">
    <text evidence="2">The sequence shown here is derived from an EMBL/GenBank/DDBJ whole genome shotgun (WGS) entry which is preliminary data.</text>
</comment>
<evidence type="ECO:0000313" key="2">
    <source>
        <dbReference type="EMBL" id="RYU90962.1"/>
    </source>
</evidence>
<protein>
    <recommendedName>
        <fullName evidence="4">Glycosyl-4,4'-diaponeurosporenoate acyltransferase</fullName>
    </recommendedName>
</protein>
<feature type="transmembrane region" description="Helical" evidence="1">
    <location>
        <begin position="12"/>
        <end position="32"/>
    </location>
</feature>
<sequence length="227" mass="25777">MSKEVSLKEKNTLLLWSFFIFNIAVFIFLFFADYFDAFTKDYKTMLSLRSSGILIAPLVLFIVNGLLSSNQKAILVFWRVKYPLPGARAFSIHAPKDPRVNMTNLQTLHGTLPVYERDQNELWYNIYKAHTKDIVLAKSHKDFLLGRDITAVAFLFILLVGIPFLFFGTSPLCWIYLGGLVLQYLLTAVVAQNHGRRFVTNVLAIASVKTPKPAKMSKPSKAKDKKP</sequence>
<keyword evidence="3" id="KW-1185">Reference proteome</keyword>
<organism evidence="2 3">
    <name type="scientific">Mucilaginibacter terrigena</name>
    <dbReference type="NCBI Taxonomy" id="2492395"/>
    <lineage>
        <taxon>Bacteria</taxon>
        <taxon>Pseudomonadati</taxon>
        <taxon>Bacteroidota</taxon>
        <taxon>Sphingobacteriia</taxon>
        <taxon>Sphingobacteriales</taxon>
        <taxon>Sphingobacteriaceae</taxon>
        <taxon>Mucilaginibacter</taxon>
    </lineage>
</organism>
<gene>
    <name evidence="2" type="ORF">EWM62_10040</name>
</gene>
<name>A0A4Q5LNN5_9SPHI</name>
<keyword evidence="1" id="KW-0472">Membrane</keyword>
<evidence type="ECO:0000313" key="3">
    <source>
        <dbReference type="Proteomes" id="UP000293331"/>
    </source>
</evidence>
<reference evidence="2 3" key="1">
    <citation type="submission" date="2019-02" db="EMBL/GenBank/DDBJ databases">
        <title>Bacterial novel species Mucilaginibacter sp. 17JY9-4 isolated from soil.</title>
        <authorList>
            <person name="Jung H.-Y."/>
        </authorList>
    </citation>
    <scope>NUCLEOTIDE SEQUENCE [LARGE SCALE GENOMIC DNA]</scope>
    <source>
        <strain evidence="2 3">17JY9-4</strain>
    </source>
</reference>
<evidence type="ECO:0008006" key="4">
    <source>
        <dbReference type="Google" id="ProtNLM"/>
    </source>
</evidence>
<dbReference type="AlphaFoldDB" id="A0A4Q5LNN5"/>
<feature type="transmembrane region" description="Helical" evidence="1">
    <location>
        <begin position="174"/>
        <end position="191"/>
    </location>
</feature>
<dbReference type="EMBL" id="SEWG01000003">
    <property type="protein sequence ID" value="RYU90962.1"/>
    <property type="molecule type" value="Genomic_DNA"/>
</dbReference>
<evidence type="ECO:0000256" key="1">
    <source>
        <dbReference type="SAM" id="Phobius"/>
    </source>
</evidence>